<name>A0ABT9I6U6_9ACTN</name>
<reference evidence="2" key="1">
    <citation type="submission" date="2023-05" db="EMBL/GenBank/DDBJ databases">
        <title>Draft genome of Pseudofrankia sp. BMG5.37.</title>
        <authorList>
            <person name="Gtari M."/>
            <person name="Ghodhbane F."/>
            <person name="Sbissi I."/>
        </authorList>
    </citation>
    <scope>NUCLEOTIDE SEQUENCE [LARGE SCALE GENOMIC DNA]</scope>
    <source>
        <strain evidence="2">BMG 814</strain>
    </source>
</reference>
<dbReference type="RefSeq" id="WP_305998051.1">
    <property type="nucleotide sequence ID" value="NZ_JASNFN010000001.1"/>
</dbReference>
<sequence length="282" mass="28785">MGRRAVVLAGALLLAACGGEPVEPRADPAPASAAPTAQPRVPGVAAEAVRLRTDEAVGGRVQVRVTHTGGAPYTVTGVALDAPGFAPLPPSGVTAGFVPGRVIDLPTPYGEAVCPAGSGAPVARLTLARPDGSVEEVRVPLEGDALARVHAEECRARAVAEAVELRVDGLQAGPERLTGRLALARLGADDEVVVGRVGGNVQFDVAAELPLELPAGAATTAGAVTFTPATCDAHVLAEVKQPHLFPVGVRIGERPEVVVDLPVDDGLREALTELVRQVCRRA</sequence>
<evidence type="ECO:0000313" key="1">
    <source>
        <dbReference type="EMBL" id="MDP5181289.1"/>
    </source>
</evidence>
<dbReference type="PROSITE" id="PS51257">
    <property type="entry name" value="PROKAR_LIPOPROTEIN"/>
    <property type="match status" value="1"/>
</dbReference>
<evidence type="ECO:0000313" key="2">
    <source>
        <dbReference type="Proteomes" id="UP001233673"/>
    </source>
</evidence>
<keyword evidence="2" id="KW-1185">Reference proteome</keyword>
<accession>A0ABT9I6U6</accession>
<gene>
    <name evidence="1" type="ORF">QOZ88_01440</name>
</gene>
<proteinExistence type="predicted"/>
<dbReference type="EMBL" id="JASNFN010000001">
    <property type="protein sequence ID" value="MDP5181289.1"/>
    <property type="molecule type" value="Genomic_DNA"/>
</dbReference>
<dbReference type="Proteomes" id="UP001233673">
    <property type="component" value="Unassembled WGS sequence"/>
</dbReference>
<comment type="caution">
    <text evidence="1">The sequence shown here is derived from an EMBL/GenBank/DDBJ whole genome shotgun (WGS) entry which is preliminary data.</text>
</comment>
<organism evidence="1 2">
    <name type="scientific">Blastococcus carthaginiensis</name>
    <dbReference type="NCBI Taxonomy" id="3050034"/>
    <lineage>
        <taxon>Bacteria</taxon>
        <taxon>Bacillati</taxon>
        <taxon>Actinomycetota</taxon>
        <taxon>Actinomycetes</taxon>
        <taxon>Geodermatophilales</taxon>
        <taxon>Geodermatophilaceae</taxon>
        <taxon>Blastococcus</taxon>
    </lineage>
</organism>
<protein>
    <submittedName>
        <fullName evidence="1">Uncharacterized protein</fullName>
    </submittedName>
</protein>